<sequence>MAINETITALREAEGLTVRDLAKRARTHENTIFRAERGGGITWNTAERVLDALGQQVLVVPKDADILVASDEGEAQPQASV</sequence>
<dbReference type="SMART" id="SM00530">
    <property type="entry name" value="HTH_XRE"/>
    <property type="match status" value="1"/>
</dbReference>
<keyword evidence="3" id="KW-1185">Reference proteome</keyword>
<dbReference type="Gene3D" id="1.10.260.40">
    <property type="entry name" value="lambda repressor-like DNA-binding domains"/>
    <property type="match status" value="1"/>
</dbReference>
<dbReference type="CDD" id="cd00093">
    <property type="entry name" value="HTH_XRE"/>
    <property type="match status" value="1"/>
</dbReference>
<name>A0A918CMA8_9DEIO</name>
<evidence type="ECO:0000259" key="1">
    <source>
        <dbReference type="PROSITE" id="PS50943"/>
    </source>
</evidence>
<accession>A0A918CMA8</accession>
<gene>
    <name evidence="2" type="ORF">GCM10008957_47270</name>
</gene>
<evidence type="ECO:0000313" key="3">
    <source>
        <dbReference type="Proteomes" id="UP000603865"/>
    </source>
</evidence>
<dbReference type="AlphaFoldDB" id="A0A918CMA8"/>
<organism evidence="2 3">
    <name type="scientific">Deinococcus ruber</name>
    <dbReference type="NCBI Taxonomy" id="1848197"/>
    <lineage>
        <taxon>Bacteria</taxon>
        <taxon>Thermotogati</taxon>
        <taxon>Deinococcota</taxon>
        <taxon>Deinococci</taxon>
        <taxon>Deinococcales</taxon>
        <taxon>Deinococcaceae</taxon>
        <taxon>Deinococcus</taxon>
    </lineage>
</organism>
<comment type="caution">
    <text evidence="2">The sequence shown here is derived from an EMBL/GenBank/DDBJ whole genome shotgun (WGS) entry which is preliminary data.</text>
</comment>
<evidence type="ECO:0000313" key="2">
    <source>
        <dbReference type="EMBL" id="GGR31170.1"/>
    </source>
</evidence>
<dbReference type="GO" id="GO:0003677">
    <property type="term" value="F:DNA binding"/>
    <property type="evidence" value="ECO:0007669"/>
    <property type="project" value="InterPro"/>
</dbReference>
<reference evidence="2" key="1">
    <citation type="journal article" date="2014" name="Int. J. Syst. Evol. Microbiol.">
        <title>Complete genome sequence of Corynebacterium casei LMG S-19264T (=DSM 44701T), isolated from a smear-ripened cheese.</title>
        <authorList>
            <consortium name="US DOE Joint Genome Institute (JGI-PGF)"/>
            <person name="Walter F."/>
            <person name="Albersmeier A."/>
            <person name="Kalinowski J."/>
            <person name="Ruckert C."/>
        </authorList>
    </citation>
    <scope>NUCLEOTIDE SEQUENCE</scope>
    <source>
        <strain evidence="2">JCM 31311</strain>
    </source>
</reference>
<dbReference type="RefSeq" id="WP_189092985.1">
    <property type="nucleotide sequence ID" value="NZ_BMQL01000052.1"/>
</dbReference>
<reference evidence="2" key="2">
    <citation type="submission" date="2020-09" db="EMBL/GenBank/DDBJ databases">
        <authorList>
            <person name="Sun Q."/>
            <person name="Ohkuma M."/>
        </authorList>
    </citation>
    <scope>NUCLEOTIDE SEQUENCE</scope>
    <source>
        <strain evidence="2">JCM 31311</strain>
    </source>
</reference>
<dbReference type="PROSITE" id="PS50943">
    <property type="entry name" value="HTH_CROC1"/>
    <property type="match status" value="1"/>
</dbReference>
<protein>
    <recommendedName>
        <fullName evidence="1">HTH cro/C1-type domain-containing protein</fullName>
    </recommendedName>
</protein>
<dbReference type="Proteomes" id="UP000603865">
    <property type="component" value="Unassembled WGS sequence"/>
</dbReference>
<dbReference type="EMBL" id="BMQL01000052">
    <property type="protein sequence ID" value="GGR31170.1"/>
    <property type="molecule type" value="Genomic_DNA"/>
</dbReference>
<dbReference type="InterPro" id="IPR010982">
    <property type="entry name" value="Lambda_DNA-bd_dom_sf"/>
</dbReference>
<feature type="domain" description="HTH cro/C1-type" evidence="1">
    <location>
        <begin position="7"/>
        <end position="67"/>
    </location>
</feature>
<dbReference type="InterPro" id="IPR001387">
    <property type="entry name" value="Cro/C1-type_HTH"/>
</dbReference>
<proteinExistence type="predicted"/>
<dbReference type="Pfam" id="PF13560">
    <property type="entry name" value="HTH_31"/>
    <property type="match status" value="1"/>
</dbReference>
<dbReference type="SUPFAM" id="SSF47413">
    <property type="entry name" value="lambda repressor-like DNA-binding domains"/>
    <property type="match status" value="1"/>
</dbReference>